<dbReference type="PANTHER" id="PTHR13268">
    <property type="entry name" value="BREAST CARCINOMA AMPLIFIED SEQUENCE 3"/>
    <property type="match status" value="1"/>
</dbReference>
<protein>
    <recommendedName>
        <fullName evidence="7">BCAS3 domain-containing protein</fullName>
    </recommendedName>
</protein>
<dbReference type="InterPro" id="IPR048382">
    <property type="entry name" value="BCAS3_WD40"/>
</dbReference>
<dbReference type="PROSITE" id="PS50082">
    <property type="entry name" value="WD_REPEATS_2"/>
    <property type="match status" value="1"/>
</dbReference>
<evidence type="ECO:0008006" key="7">
    <source>
        <dbReference type="Google" id="ProtNLM"/>
    </source>
</evidence>
<dbReference type="PANTHER" id="PTHR13268:SF0">
    <property type="entry name" value="BCAS3 MICROTUBULE ASSOCIATED CELL MIGRATION FACTOR"/>
    <property type="match status" value="1"/>
</dbReference>
<evidence type="ECO:0000313" key="6">
    <source>
        <dbReference type="EMBL" id="CAD9664025.1"/>
    </source>
</evidence>
<evidence type="ECO:0000256" key="1">
    <source>
        <dbReference type="ARBA" id="ARBA00004329"/>
    </source>
</evidence>
<reference evidence="6" key="1">
    <citation type="submission" date="2021-01" db="EMBL/GenBank/DDBJ databases">
        <authorList>
            <person name="Corre E."/>
            <person name="Pelletier E."/>
            <person name="Niang G."/>
            <person name="Scheremetjew M."/>
            <person name="Finn R."/>
            <person name="Kale V."/>
            <person name="Holt S."/>
            <person name="Cochrane G."/>
            <person name="Meng A."/>
            <person name="Brown T."/>
            <person name="Cohen L."/>
        </authorList>
    </citation>
    <scope>NUCLEOTIDE SEQUENCE</scope>
    <source>
        <strain evidence="6">NY070348D</strain>
    </source>
</reference>
<accession>A0A7S2R8W2</accession>
<feature type="domain" description="BCAS3" evidence="4">
    <location>
        <begin position="636"/>
        <end position="747"/>
    </location>
</feature>
<dbReference type="EMBL" id="HBHK01001466">
    <property type="protein sequence ID" value="CAD9664025.1"/>
    <property type="molecule type" value="Transcribed_RNA"/>
</dbReference>
<name>A0A7S2R8W2_9STRA</name>
<dbReference type="GO" id="GO:0042594">
    <property type="term" value="P:response to starvation"/>
    <property type="evidence" value="ECO:0007669"/>
    <property type="project" value="TreeGrafter"/>
</dbReference>
<keyword evidence="2" id="KW-0853">WD repeat</keyword>
<evidence type="ECO:0000256" key="2">
    <source>
        <dbReference type="PROSITE-ProRule" id="PRU00221"/>
    </source>
</evidence>
<dbReference type="Gene3D" id="2.130.10.10">
    <property type="entry name" value="YVTN repeat-like/Quinoprotein amine dehydrogenase"/>
    <property type="match status" value="1"/>
</dbReference>
<dbReference type="InterPro" id="IPR036322">
    <property type="entry name" value="WD40_repeat_dom_sf"/>
</dbReference>
<dbReference type="AlphaFoldDB" id="A0A7S2R8W2"/>
<dbReference type="GO" id="GO:0000407">
    <property type="term" value="C:phagophore assembly site"/>
    <property type="evidence" value="ECO:0007669"/>
    <property type="project" value="UniProtKB-SubCell"/>
</dbReference>
<dbReference type="Pfam" id="PF12490">
    <property type="entry name" value="BCAS3"/>
    <property type="match status" value="1"/>
</dbReference>
<feature type="repeat" description="WD" evidence="2">
    <location>
        <begin position="383"/>
        <end position="411"/>
    </location>
</feature>
<sequence>MSTSVEQSDLEDGTNNSQAPEKVKQQKKSKKRLKMNKSSEAALPKEVMAMPGSSTGYLYQLASNIPTDMLPLDEYLPEFVKDYASGGPVTRADTLQRDKIRSVKFQIATLYDRNSQGRCLVGKQSLVVLVGYSNGFQIWDATDDKSMLEVASVRGDWGPVSICQFLEEPRTVNGENPESARINLARPLVAVCSAEDSASPAFSPNDVKLYSLNTHKVIQELKFESQVLGVRSNDKFVAVSLLDKIVGFCSHTLEHRFLVECYPCPIGDSIFALSDRWIAYPGAQQVVGAPEDVDYCCDSNQELACASPGRAPDSGDLQWGKNISSAAREIAAGMYYLGDLGMKKLEERKNSTTTTATTTKSETSGVGTVVVRDLITNVTIANFKSHDSPLVLLEFDPTGSLLVSSSLDGHIINVHRILPRNAHDLGAGITQQTSSPSHRLLYRLNRGITRALIRDVSFSSDLKWLAVTSARGTAHIFPISPCGGPTSTFTHLVAHPGKEKQQNGWKLRERIASLSSSLTGGSPNTGTSSPISTSLGSTSSQGEPAQQYQRIMPAFGPSLDGAQEVHTIKALARVRQKLSPPLAFQSSSPKSDSKEETENIPAAVCSIFRGGFLNVVSSGGMMQQYELIPTTGEKDQRELCLQTNPTHCWDMCRRSSWPEWRQSIISSRPYPRVPQRCYHNKLDDDKQRAEWLSNVEIHTHASPLTHIWATPQFRFRTMDLENVDEIFIEKIPTQLVPVRGAGPTPTFNGTLVESTPDWAEEGEELTLDDIRNAIATPAQFQDLYIPDDQDIDQHILVFDDDLSETHNEQFLPEEEHDDIEEDQGFVVQGHVLTGLQQPPGFTRPKQE</sequence>
<dbReference type="Pfam" id="PF21034">
    <property type="entry name" value="BCAS3_WD40"/>
    <property type="match status" value="1"/>
</dbReference>
<feature type="compositionally biased region" description="Polar residues" evidence="3">
    <location>
        <begin position="1"/>
        <end position="19"/>
    </location>
</feature>
<dbReference type="GO" id="GO:0006914">
    <property type="term" value="P:autophagy"/>
    <property type="evidence" value="ECO:0007669"/>
    <property type="project" value="InterPro"/>
</dbReference>
<dbReference type="InterPro" id="IPR022175">
    <property type="entry name" value="BCAS3_dom"/>
</dbReference>
<dbReference type="InterPro" id="IPR001680">
    <property type="entry name" value="WD40_rpt"/>
</dbReference>
<gene>
    <name evidence="6" type="ORF">QSP1433_LOCUS868</name>
</gene>
<feature type="region of interest" description="Disordered" evidence="3">
    <location>
        <begin position="516"/>
        <end position="546"/>
    </location>
</feature>
<feature type="compositionally biased region" description="Low complexity" evidence="3">
    <location>
        <begin position="525"/>
        <end position="542"/>
    </location>
</feature>
<proteinExistence type="predicted"/>
<organism evidence="6">
    <name type="scientific">Mucochytrium quahogii</name>
    <dbReference type="NCBI Taxonomy" id="96639"/>
    <lineage>
        <taxon>Eukaryota</taxon>
        <taxon>Sar</taxon>
        <taxon>Stramenopiles</taxon>
        <taxon>Bigyra</taxon>
        <taxon>Labyrinthulomycetes</taxon>
        <taxon>Thraustochytrida</taxon>
        <taxon>Thraustochytriidae</taxon>
        <taxon>Mucochytrium</taxon>
    </lineage>
</organism>
<evidence type="ECO:0000259" key="4">
    <source>
        <dbReference type="Pfam" id="PF12490"/>
    </source>
</evidence>
<comment type="subcellular location">
    <subcellularLocation>
        <location evidence="1">Preautophagosomal structure</location>
    </subcellularLocation>
</comment>
<dbReference type="InterPro" id="IPR045142">
    <property type="entry name" value="BCAS3-like"/>
</dbReference>
<evidence type="ECO:0000259" key="5">
    <source>
        <dbReference type="Pfam" id="PF21034"/>
    </source>
</evidence>
<feature type="compositionally biased region" description="Basic residues" evidence="3">
    <location>
        <begin position="25"/>
        <end position="35"/>
    </location>
</feature>
<dbReference type="SMART" id="SM00320">
    <property type="entry name" value="WD40"/>
    <property type="match status" value="2"/>
</dbReference>
<dbReference type="SUPFAM" id="SSF50978">
    <property type="entry name" value="WD40 repeat-like"/>
    <property type="match status" value="1"/>
</dbReference>
<feature type="domain" description="BCAS3 WD40" evidence="5">
    <location>
        <begin position="123"/>
        <end position="532"/>
    </location>
</feature>
<dbReference type="InterPro" id="IPR015943">
    <property type="entry name" value="WD40/YVTN_repeat-like_dom_sf"/>
</dbReference>
<feature type="region of interest" description="Disordered" evidence="3">
    <location>
        <begin position="1"/>
        <end position="37"/>
    </location>
</feature>
<evidence type="ECO:0000256" key="3">
    <source>
        <dbReference type="SAM" id="MobiDB-lite"/>
    </source>
</evidence>